<protein>
    <submittedName>
        <fullName evidence="1">Uncharacterized protein</fullName>
    </submittedName>
</protein>
<gene>
    <name evidence="1" type="ORF">CTRU02_203752</name>
</gene>
<comment type="caution">
    <text evidence="1">The sequence shown here is derived from an EMBL/GenBank/DDBJ whole genome shotgun (WGS) entry which is preliminary data.</text>
</comment>
<dbReference type="EMBL" id="VUJX02000002">
    <property type="protein sequence ID" value="KAL0940989.1"/>
    <property type="molecule type" value="Genomic_DNA"/>
</dbReference>
<sequence>MPSSCDNMSTYRRSENYRDRDRRLDRESHSHYDRRGRDRERSRSRERRLPDRDGDRAMSDHYDKPPSGPRDTRPSQKRYSSPLHINSAGSDSRLDNRPNSSPRGQPSNSTNSKPTYETVHVGKITEALRVVSKRSYDHVAIQLRKEVVETRKKERENNNKMSQHKYLEFPSLKEAHRRSEKKDQDDLAALRKEEETADKKSLKSTEDLAFTLLQVFAELQQNKDSRVTTSGVSDGLEAQLVSRLDQLEKQRKEDAERQEKRIDELHNGLRTEIAQRKALGMENESLRARLLELETKSQSLHSVVDDHGSSLKRLHDEKPKAVPEAMPKETTLGATVQAQYVEEIKAFKEECVSAIADLRGEVEKHDAKLGEMDVELIGESCDAIVTKLPRFEQNVKKVIADVLAIRTDTAQLQSDLRQLESRTKVPRADEECCAKRADQLKSDTEQLRSRTEKLECDSAQIRSVQEQLQSALDKTRRDNQQPSLAMEQAKSGVEQLHSEMERLRSNMEQLQSTVQSLLTGDTFVTKTKLKDLNNGFITTFGGWVNELKKRSSTLEEQVKILQNDIALQKSNAAASAAESRILPLETKWEEHDERIKTLEDTSKQYSQGAAKLSWEEHADALEKKHTSSMETTSAVIEALKTQIAMSEQSLKTISGSIKLMNDNQTAQTGRIAEAEAQMSKLSMQLMDLAQNIKAVEDKMEKRMDLLQHHYICLDSKMNNLTTETLFKAIIDYIDKYQPTELHLGQRMETIIQQVNQHEHRLVKVERSSSLSEEPASKKRKLSSNEFGPVVMANGSH</sequence>
<accession>A0ACC3ZA79</accession>
<keyword evidence="2" id="KW-1185">Reference proteome</keyword>
<dbReference type="Proteomes" id="UP000805649">
    <property type="component" value="Unassembled WGS sequence"/>
</dbReference>
<organism evidence="1 2">
    <name type="scientific">Colletotrichum truncatum</name>
    <name type="common">Anthracnose fungus</name>
    <name type="synonym">Colletotrichum capsici</name>
    <dbReference type="NCBI Taxonomy" id="5467"/>
    <lineage>
        <taxon>Eukaryota</taxon>
        <taxon>Fungi</taxon>
        <taxon>Dikarya</taxon>
        <taxon>Ascomycota</taxon>
        <taxon>Pezizomycotina</taxon>
        <taxon>Sordariomycetes</taxon>
        <taxon>Hypocreomycetidae</taxon>
        <taxon>Glomerellales</taxon>
        <taxon>Glomerellaceae</taxon>
        <taxon>Colletotrichum</taxon>
        <taxon>Colletotrichum truncatum species complex</taxon>
    </lineage>
</organism>
<evidence type="ECO:0000313" key="2">
    <source>
        <dbReference type="Proteomes" id="UP000805649"/>
    </source>
</evidence>
<proteinExistence type="predicted"/>
<name>A0ACC3ZA79_COLTU</name>
<evidence type="ECO:0000313" key="1">
    <source>
        <dbReference type="EMBL" id="KAL0940989.1"/>
    </source>
</evidence>
<reference evidence="1 2" key="1">
    <citation type="journal article" date="2020" name="Phytopathology">
        <title>Genome Sequence Resources of Colletotrichum truncatum, C. plurivorum, C. musicola, and C. sojae: Four Species Pathogenic to Soybean (Glycine max).</title>
        <authorList>
            <person name="Rogerio F."/>
            <person name="Boufleur T.R."/>
            <person name="Ciampi-Guillardi M."/>
            <person name="Sukno S.A."/>
            <person name="Thon M.R."/>
            <person name="Massola Junior N.S."/>
            <person name="Baroncelli R."/>
        </authorList>
    </citation>
    <scope>NUCLEOTIDE SEQUENCE [LARGE SCALE GENOMIC DNA]</scope>
    <source>
        <strain evidence="1 2">CMES1059</strain>
    </source>
</reference>